<dbReference type="InterPro" id="IPR000573">
    <property type="entry name" value="AconitaseA/IPMdHydase_ssu_swvl"/>
</dbReference>
<dbReference type="InterPro" id="IPR015928">
    <property type="entry name" value="Aconitase/3IPM_dehydase_swvl"/>
</dbReference>
<dbReference type="Gene3D" id="6.10.190.10">
    <property type="match status" value="1"/>
</dbReference>
<dbReference type="PROSITE" id="PS00450">
    <property type="entry name" value="ACONITASE_1"/>
    <property type="match status" value="1"/>
</dbReference>
<dbReference type="InterPro" id="IPR018136">
    <property type="entry name" value="Aconitase_4Fe-4S_BS"/>
</dbReference>
<gene>
    <name evidence="12" type="primary">acnA</name>
    <name evidence="12" type="ORF">PQR08_05245</name>
</gene>
<evidence type="ECO:0000256" key="8">
    <source>
        <dbReference type="ARBA" id="ARBA00023501"/>
    </source>
</evidence>
<proteinExistence type="inferred from homology"/>
<dbReference type="NCBIfam" id="NF009520">
    <property type="entry name" value="PRK12881.1"/>
    <property type="match status" value="1"/>
</dbReference>
<dbReference type="PANTHER" id="PTHR11670">
    <property type="entry name" value="ACONITASE/IRON-RESPONSIVE ELEMENT FAMILY MEMBER"/>
    <property type="match status" value="1"/>
</dbReference>
<dbReference type="CDD" id="cd01580">
    <property type="entry name" value="AcnA_IRP_Swivel"/>
    <property type="match status" value="1"/>
</dbReference>
<dbReference type="EMBL" id="JAQQDB010000004">
    <property type="protein sequence ID" value="MFM0516822.1"/>
    <property type="molecule type" value="Genomic_DNA"/>
</dbReference>
<comment type="similarity">
    <text evidence="3 9">Belongs to the aconitase/IPM isomerase family.</text>
</comment>
<comment type="caution">
    <text evidence="12">The sequence shown here is derived from an EMBL/GenBank/DDBJ whole genome shotgun (WGS) entry which is preliminary data.</text>
</comment>
<dbReference type="SUPFAM" id="SSF52016">
    <property type="entry name" value="LeuD/IlvD-like"/>
    <property type="match status" value="1"/>
</dbReference>
<evidence type="ECO:0000313" key="12">
    <source>
        <dbReference type="EMBL" id="MFM0516822.1"/>
    </source>
</evidence>
<comment type="pathway">
    <text evidence="2">Carbohydrate metabolism; tricarboxylic acid cycle; isocitrate from oxaloacetate: step 2/2.</text>
</comment>
<keyword evidence="7 9" id="KW-0411">Iron-sulfur</keyword>
<keyword evidence="5" id="KW-0479">Metal-binding</keyword>
<dbReference type="InterPro" id="IPR044137">
    <property type="entry name" value="AcnA_IRP_Swivel"/>
</dbReference>
<evidence type="ECO:0000256" key="9">
    <source>
        <dbReference type="RuleBase" id="RU361275"/>
    </source>
</evidence>
<dbReference type="NCBIfam" id="NF006757">
    <property type="entry name" value="PRK09277.1"/>
    <property type="match status" value="1"/>
</dbReference>
<keyword evidence="13" id="KW-1185">Reference proteome</keyword>
<protein>
    <recommendedName>
        <fullName evidence="9">Aconitate hydratase</fullName>
        <shortName evidence="9">Aconitase</shortName>
        <ecNumber evidence="9">4.2.1.3</ecNumber>
    </recommendedName>
</protein>
<dbReference type="GO" id="GO:0003994">
    <property type="term" value="F:aconitate hydratase activity"/>
    <property type="evidence" value="ECO:0007669"/>
    <property type="project" value="UniProtKB-EC"/>
</dbReference>
<keyword evidence="4 9" id="KW-0004">4Fe-4S</keyword>
<dbReference type="Pfam" id="PF00694">
    <property type="entry name" value="Aconitase_C"/>
    <property type="match status" value="1"/>
</dbReference>
<dbReference type="SUPFAM" id="SSF53732">
    <property type="entry name" value="Aconitase iron-sulfur domain"/>
    <property type="match status" value="1"/>
</dbReference>
<comment type="function">
    <text evidence="9">Catalyzes the isomerization of citrate to isocitrate via cis-aconitate.</text>
</comment>
<keyword evidence="9 12" id="KW-0456">Lyase</keyword>
<dbReference type="PRINTS" id="PR00415">
    <property type="entry name" value="ACONITASE"/>
</dbReference>
<organism evidence="12 13">
    <name type="scientific">Caballeronia jiangsuensis</name>
    <dbReference type="NCBI Taxonomy" id="1458357"/>
    <lineage>
        <taxon>Bacteria</taxon>
        <taxon>Pseudomonadati</taxon>
        <taxon>Pseudomonadota</taxon>
        <taxon>Betaproteobacteria</taxon>
        <taxon>Burkholderiales</taxon>
        <taxon>Burkholderiaceae</taxon>
        <taxon>Caballeronia</taxon>
    </lineage>
</organism>
<dbReference type="Gene3D" id="3.30.499.10">
    <property type="entry name" value="Aconitase, domain 3"/>
    <property type="match status" value="2"/>
</dbReference>
<accession>A0ABW9CG31</accession>
<dbReference type="Gene3D" id="3.20.19.10">
    <property type="entry name" value="Aconitase, domain 4"/>
    <property type="match status" value="1"/>
</dbReference>
<comment type="cofactor">
    <cofactor evidence="1">
        <name>[4Fe-4S] cluster</name>
        <dbReference type="ChEBI" id="CHEBI:49883"/>
    </cofactor>
</comment>
<dbReference type="CDD" id="cd01586">
    <property type="entry name" value="AcnA_IRP"/>
    <property type="match status" value="1"/>
</dbReference>
<keyword evidence="6 9" id="KW-0408">Iron</keyword>
<evidence type="ECO:0000256" key="2">
    <source>
        <dbReference type="ARBA" id="ARBA00004717"/>
    </source>
</evidence>
<evidence type="ECO:0000256" key="5">
    <source>
        <dbReference type="ARBA" id="ARBA00022723"/>
    </source>
</evidence>
<feature type="domain" description="Aconitase A/isopropylmalate dehydratase small subunit swivel" evidence="11">
    <location>
        <begin position="697"/>
        <end position="829"/>
    </location>
</feature>
<evidence type="ECO:0000259" key="10">
    <source>
        <dbReference type="Pfam" id="PF00330"/>
    </source>
</evidence>
<dbReference type="PROSITE" id="PS01244">
    <property type="entry name" value="ACONITASE_2"/>
    <property type="match status" value="1"/>
</dbReference>
<comment type="catalytic activity">
    <reaction evidence="8 9">
        <text>citrate = D-threo-isocitrate</text>
        <dbReference type="Rhea" id="RHEA:10336"/>
        <dbReference type="ChEBI" id="CHEBI:15562"/>
        <dbReference type="ChEBI" id="CHEBI:16947"/>
        <dbReference type="EC" id="4.2.1.3"/>
    </reaction>
</comment>
<sequence length="905" mass="98000">MAHNLHNTLKEFDSGSGKGTLYSLPQLGDALKVKIQRLPVSIRLVLESVLRNYDGKKISEEHIEQLANWKPNAARVDEIPFVVARVVLQDFTGVPLLADIAAMRGVAKRAGKDPKAIEPLVPVDLVVDHSVQIDHFREPNALDLNMKLEFQRNNERYQFMKWGMQAFDTFKVVPPGIGIVHQVNLEYLARGVHKKTEGNDTVYYPDTLVGTDSHTTMINGIGVVGWGVGGIEAEAGMLGQPVYFLTPDVVGVELKGKLREGCTATDLVLTITEMLRKEKVVGKFVEFFGEGTASIGVPDRATIGNMAPEYGATMGFFPVDEKTIDYFKGTGRTDAEIAAFEQYFKAQKLWGVPKAGDIDYTKTLSLDLGTVAPSLAGPKRPQDRIEIGNVKSTFADLFSKPAGENGFNKKAADLEADYKTADGVNLKNGDVLIAAITSCTNTSNPSVLLAAGLLAKKAVEAGLTVAPHIKTSLAPGSRIVTEYLTKTGLLPYLDKLGFTLAAYGCTTCIGNAGDLTPELNDAITKNDVVAAAVLSGNRNFEARIHPNIRANFLASPPLVVAYAIAGTITRDLMTEPVGKGTDGRDIYLGDIWPTSDEVHALLKFALDAKAFRENYSQLTKDGDLWSKIAGESGQVYDWPKSTYIAEPPFFGSDFSMQPADSIPAVKGARALGIFGDSVTTDHISPAGSIKETSPAGVWLKANGVQKADFNSYGSRRGNHDVMMRGTFANVRIKNLMIPAKADGTRVEGGLTIHQPSGEQLSIYDAAMKYIDAGTQTVIFAGEEYGTGSSRDWAAKGTQLLGVKAVVARSFERIHRSNLVGMGVLPLQFKGADSVQSLNITGEETYDIEGLGDDFKPQQEVTLVIHRKDGKEDRVQVLLRIDTPIEVDYYKHGGILPFVLRSLLAA</sequence>
<dbReference type="Pfam" id="PF00330">
    <property type="entry name" value="Aconitase"/>
    <property type="match status" value="1"/>
</dbReference>
<dbReference type="InterPro" id="IPR001030">
    <property type="entry name" value="Acoase/IPM_deHydtase_lsu_aba"/>
</dbReference>
<evidence type="ECO:0000256" key="6">
    <source>
        <dbReference type="ARBA" id="ARBA00023004"/>
    </source>
</evidence>
<evidence type="ECO:0000259" key="11">
    <source>
        <dbReference type="Pfam" id="PF00694"/>
    </source>
</evidence>
<evidence type="ECO:0000313" key="13">
    <source>
        <dbReference type="Proteomes" id="UP001629462"/>
    </source>
</evidence>
<evidence type="ECO:0000256" key="4">
    <source>
        <dbReference type="ARBA" id="ARBA00022485"/>
    </source>
</evidence>
<dbReference type="Proteomes" id="UP001629462">
    <property type="component" value="Unassembled WGS sequence"/>
</dbReference>
<feature type="domain" description="Aconitase/3-isopropylmalate dehydratase large subunit alpha/beta/alpha" evidence="10">
    <location>
        <begin position="69"/>
        <end position="566"/>
    </location>
</feature>
<name>A0ABW9CG31_9BURK</name>
<dbReference type="InterPro" id="IPR006249">
    <property type="entry name" value="Aconitase/IRP2"/>
</dbReference>
<dbReference type="RefSeq" id="WP_250484288.1">
    <property type="nucleotide sequence ID" value="NZ_JAQQDB010000004.1"/>
</dbReference>
<evidence type="ECO:0000256" key="7">
    <source>
        <dbReference type="ARBA" id="ARBA00023014"/>
    </source>
</evidence>
<dbReference type="EC" id="4.2.1.3" evidence="9"/>
<dbReference type="InterPro" id="IPR015931">
    <property type="entry name" value="Acnase/IPM_dHydase_lsu_aba_1/3"/>
</dbReference>
<dbReference type="InterPro" id="IPR036008">
    <property type="entry name" value="Aconitase_4Fe-4S_dom"/>
</dbReference>
<reference evidence="12 13" key="1">
    <citation type="journal article" date="2024" name="Chem. Sci.">
        <title>Discovery of megapolipeptins by genome mining of a Burkholderiales bacteria collection.</title>
        <authorList>
            <person name="Paulo B.S."/>
            <person name="Recchia M.J.J."/>
            <person name="Lee S."/>
            <person name="Fergusson C.H."/>
            <person name="Romanowski S.B."/>
            <person name="Hernandez A."/>
            <person name="Krull N."/>
            <person name="Liu D.Y."/>
            <person name="Cavanagh H."/>
            <person name="Bos A."/>
            <person name="Gray C.A."/>
            <person name="Murphy B.T."/>
            <person name="Linington R.G."/>
            <person name="Eustaquio A.S."/>
        </authorList>
    </citation>
    <scope>NUCLEOTIDE SEQUENCE [LARGE SCALE GENOMIC DNA]</scope>
    <source>
        <strain evidence="12 13">RL17-374-BIF-D</strain>
    </source>
</reference>
<evidence type="ECO:0000256" key="1">
    <source>
        <dbReference type="ARBA" id="ARBA00001966"/>
    </source>
</evidence>
<evidence type="ECO:0000256" key="3">
    <source>
        <dbReference type="ARBA" id="ARBA00007185"/>
    </source>
</evidence>
<dbReference type="NCBIfam" id="TIGR01341">
    <property type="entry name" value="aconitase_1"/>
    <property type="match status" value="1"/>
</dbReference>